<dbReference type="PANTHER" id="PTHR33103:SF27">
    <property type="entry name" value="OS04G0594700 PROTEIN"/>
    <property type="match status" value="1"/>
</dbReference>
<reference evidence="1" key="1">
    <citation type="submission" date="2024-10" db="EMBL/GenBank/DDBJ databases">
        <authorList>
            <person name="Ryan C."/>
        </authorList>
    </citation>
    <scope>NUCLEOTIDE SEQUENCE [LARGE SCALE GENOMIC DNA]</scope>
</reference>
<organism evidence="1 2">
    <name type="scientific">Urochloa decumbens</name>
    <dbReference type="NCBI Taxonomy" id="240449"/>
    <lineage>
        <taxon>Eukaryota</taxon>
        <taxon>Viridiplantae</taxon>
        <taxon>Streptophyta</taxon>
        <taxon>Embryophyta</taxon>
        <taxon>Tracheophyta</taxon>
        <taxon>Spermatophyta</taxon>
        <taxon>Magnoliopsida</taxon>
        <taxon>Liliopsida</taxon>
        <taxon>Poales</taxon>
        <taxon>Poaceae</taxon>
        <taxon>PACMAD clade</taxon>
        <taxon>Panicoideae</taxon>
        <taxon>Panicodae</taxon>
        <taxon>Paniceae</taxon>
        <taxon>Melinidinae</taxon>
        <taxon>Urochloa</taxon>
    </lineage>
</organism>
<gene>
    <name evidence="1" type="ORF">URODEC1_LOCUS102394</name>
</gene>
<evidence type="ECO:0008006" key="3">
    <source>
        <dbReference type="Google" id="ProtNLM"/>
    </source>
</evidence>
<dbReference type="Pfam" id="PF05056">
    <property type="entry name" value="DUF674"/>
    <property type="match status" value="2"/>
</dbReference>
<proteinExistence type="predicted"/>
<name>A0ABC9F520_9POAL</name>
<dbReference type="EMBL" id="OZ075115">
    <property type="protein sequence ID" value="CAL5069742.1"/>
    <property type="molecule type" value="Genomic_DNA"/>
</dbReference>
<evidence type="ECO:0000313" key="2">
    <source>
        <dbReference type="Proteomes" id="UP001497457"/>
    </source>
</evidence>
<dbReference type="PANTHER" id="PTHR33103">
    <property type="entry name" value="OS01G0153900 PROTEIN"/>
    <property type="match status" value="1"/>
</dbReference>
<dbReference type="InterPro" id="IPR007750">
    <property type="entry name" value="DUF674"/>
</dbReference>
<keyword evidence="2" id="KW-1185">Reference proteome</keyword>
<dbReference type="AlphaFoldDB" id="A0ABC9F520"/>
<evidence type="ECO:0000313" key="1">
    <source>
        <dbReference type="EMBL" id="CAL5069742.1"/>
    </source>
</evidence>
<sequence>MAGAGSAGTGKIRVKFLVDNEKKKVVFAESGKEFVDVLLSFLTLPLGTIVRSLGKESSLGCFDELYKSVESLDESHFQTKACRNMLLRPLSAAGKVCEDLVVRIDDTDHRNAWNLVFLLRDMGIEDVTMLEEKTLELSLEEMKTLLKKMLKSDQPLTDLIFSPSDESTRTNTSLSVDVNASFKNDSSSDSISHKVKLLMTKTDQSAVHAEVSEEFCNIVFNFLILPLGHVVKLLGGSSSISCIDNLHKSVEKNMSGYFKSDECRDMVLSPELPPFFSCSNHLLMTEELLPVEGSVPCCSSCIRNRSNFGLSEMKCSHGNTKIHAVNPKVPTSTTETGGSYANGPGKFLVTNELGVAPFSLINAFVELKKKEQSVSNLVTTEFTFTQVEVLNQLRAALVSREALTLACSPTKPKRRPHHCH</sequence>
<dbReference type="Proteomes" id="UP001497457">
    <property type="component" value="Chromosome 5rd"/>
</dbReference>
<protein>
    <recommendedName>
        <fullName evidence="3">DUF674 family protein</fullName>
    </recommendedName>
</protein>
<accession>A0ABC9F520</accession>